<dbReference type="eggNOG" id="COG3210">
    <property type="taxonomic scope" value="Bacteria"/>
</dbReference>
<dbReference type="KEGG" id="mic:Mic7113_1571"/>
<accession>K9WCA9</accession>
<dbReference type="STRING" id="1173027.Mic7113_1571"/>
<dbReference type="Gene3D" id="2.160.20.10">
    <property type="entry name" value="Single-stranded right-handed beta-helix, Pectin lyase-like"/>
    <property type="match status" value="3"/>
</dbReference>
<dbReference type="OrthoDB" id="436571at2"/>
<dbReference type="InterPro" id="IPR011050">
    <property type="entry name" value="Pectin_lyase_fold/virulence"/>
</dbReference>
<protein>
    <submittedName>
        <fullName evidence="3">Filamentous hemagglutinin family N-terminal domain protein</fullName>
    </submittedName>
</protein>
<feature type="region of interest" description="Disordered" evidence="1">
    <location>
        <begin position="1372"/>
        <end position="1397"/>
    </location>
</feature>
<organism evidence="3 4">
    <name type="scientific">Allocoleopsis franciscana PCC 7113</name>
    <dbReference type="NCBI Taxonomy" id="1173027"/>
    <lineage>
        <taxon>Bacteria</taxon>
        <taxon>Bacillati</taxon>
        <taxon>Cyanobacteriota</taxon>
        <taxon>Cyanophyceae</taxon>
        <taxon>Coleofasciculales</taxon>
        <taxon>Coleofasciculaceae</taxon>
        <taxon>Allocoleopsis</taxon>
        <taxon>Allocoleopsis franciscana</taxon>
    </lineage>
</organism>
<dbReference type="InterPro" id="IPR008638">
    <property type="entry name" value="FhaB/CdiA-like_TPS"/>
</dbReference>
<evidence type="ECO:0000313" key="3">
    <source>
        <dbReference type="EMBL" id="AFZ17446.1"/>
    </source>
</evidence>
<evidence type="ECO:0000259" key="2">
    <source>
        <dbReference type="SMART" id="SM00912"/>
    </source>
</evidence>
<dbReference type="InterPro" id="IPR012334">
    <property type="entry name" value="Pectin_lyas_fold"/>
</dbReference>
<dbReference type="EMBL" id="CP003630">
    <property type="protein sequence ID" value="AFZ17446.1"/>
    <property type="molecule type" value="Genomic_DNA"/>
</dbReference>
<dbReference type="SMART" id="SM00912">
    <property type="entry name" value="Haemagg_act"/>
    <property type="match status" value="1"/>
</dbReference>
<feature type="region of interest" description="Disordered" evidence="1">
    <location>
        <begin position="1332"/>
        <end position="1351"/>
    </location>
</feature>
<feature type="domain" description="Filamentous haemagglutinin FhaB/tRNA nuclease CdiA-like TPS" evidence="2">
    <location>
        <begin position="41"/>
        <end position="154"/>
    </location>
</feature>
<dbReference type="Proteomes" id="UP000010471">
    <property type="component" value="Chromosome"/>
</dbReference>
<dbReference type="NCBIfam" id="TIGR01901">
    <property type="entry name" value="adhes_NPXG"/>
    <property type="match status" value="1"/>
</dbReference>
<dbReference type="PATRIC" id="fig|1173027.3.peg.1744"/>
<proteinExistence type="predicted"/>
<name>K9WCA9_9CYAN</name>
<dbReference type="Pfam" id="PF05860">
    <property type="entry name" value="TPS"/>
    <property type="match status" value="1"/>
</dbReference>
<feature type="compositionally biased region" description="Polar residues" evidence="1">
    <location>
        <begin position="1293"/>
        <end position="1303"/>
    </location>
</feature>
<evidence type="ECO:0000313" key="4">
    <source>
        <dbReference type="Proteomes" id="UP000010471"/>
    </source>
</evidence>
<feature type="region of interest" description="Disordered" evidence="1">
    <location>
        <begin position="1289"/>
        <end position="1316"/>
    </location>
</feature>
<gene>
    <name evidence="3" type="ORF">Mic7113_1571</name>
</gene>
<feature type="compositionally biased region" description="Low complexity" evidence="1">
    <location>
        <begin position="1336"/>
        <end position="1349"/>
    </location>
</feature>
<reference evidence="3 4" key="1">
    <citation type="submission" date="2012-06" db="EMBL/GenBank/DDBJ databases">
        <title>Finished chromosome of genome of Microcoleus sp. PCC 7113.</title>
        <authorList>
            <consortium name="US DOE Joint Genome Institute"/>
            <person name="Gugger M."/>
            <person name="Coursin T."/>
            <person name="Rippka R."/>
            <person name="Tandeau De Marsac N."/>
            <person name="Huntemann M."/>
            <person name="Wei C.-L."/>
            <person name="Han J."/>
            <person name="Detter J.C."/>
            <person name="Han C."/>
            <person name="Tapia R."/>
            <person name="Chen A."/>
            <person name="Kyrpides N."/>
            <person name="Mavromatis K."/>
            <person name="Markowitz V."/>
            <person name="Szeto E."/>
            <person name="Ivanova N."/>
            <person name="Pagani I."/>
            <person name="Pati A."/>
            <person name="Goodwin L."/>
            <person name="Nordberg H.P."/>
            <person name="Cantor M.N."/>
            <person name="Hua S.X."/>
            <person name="Woyke T."/>
            <person name="Kerfeld C.A."/>
        </authorList>
    </citation>
    <scope>NUCLEOTIDE SEQUENCE [LARGE SCALE GENOMIC DNA]</scope>
    <source>
        <strain evidence="3 4">PCC 7113</strain>
    </source>
</reference>
<dbReference type="HOGENOM" id="CLU_001325_1_0_3"/>
<keyword evidence="4" id="KW-1185">Reference proteome</keyword>
<dbReference type="RefSeq" id="WP_015181602.1">
    <property type="nucleotide sequence ID" value="NC_019738.1"/>
</dbReference>
<sequence length="1397" mass="141431">MAIYLGRWGWGLGLAGVLLWGEANLFGSPTLAQITPDATLGAESSVVTPNVNVREFPADRIEGGAVRGTNLFHSFQEFNVGNGQRVYFANPTGIENILSRVTGNNLSNILGTLGVDGGANLFLLNPNGIIFGSNAQLDIAGSFVASTANSVVFDNGFEFSANNPESPPLLTVNVPLGVQYGTNQSRTTITNTGNLAAGQNLTLDAGNLDLQGQLQAGNNLTLQAQDTVKIRDSITNPFVAAAGEQLLVQGNQIVDIFALNHPNSGLYSGGDMVLRSPDAVMGDAHYWSGGNFRIEKLDGSLGDLESPDDPIIRASGDVNFANYIGASLHIFAGGSVTINDVTITGADLTGNAIVEPNVILSNGTTQDIDGINQPTLDIRAGTTAFNPIGNIGVPLPAGLTTTATPTSANITIGNIDVTVPNGLVFLTNQYQPNTTLPGGNIQVTTIDTRSNIDNGGNVIIDSRGNITLPGNGFINTSSSANNAGNVTLIANGSFSSTGGDIGSTISSRVGAKGGDINIQAESLFLSNASVVENSVSSGGIGNAGNVNINVRNSVTLTQTNYGANPTLISSEVGSGAVGNGGKINIRAGSLLIEGTAGVQVPSEGRGNAGNVFVQVDDSVSLIDGGIIYSPVSTGGQGNAGTIQIFAPNSVTISGVNPDRGRNGGVSSGLFTSTATRTSGQAGGITVNTGVLRVQNGAVVNASTSNSSDGGTVGINANSLELTGGGQILAVTRGSGSAGTVSLNIADTVTISGSDPNFLSRLTRFGRDVVTNEDAASGIYTDASLGSTGNGGNLDMLTRQLNVSDGGQILTSSFGTGNAGELSITATDSINVVNPNSRIITSSFGSTGNGGKLSISTSQLNVSDAAEVATNSFGAGKAGDLSITNADTVTVSNQGLLSTGSLGSGNGGTLSISTRQLDVINSGLDGGISTIAIGTGNSGNLSIVATESMNVVGGSNVITSSDKGTGIAGSIDITTNRLSIRDGSRVVSSTIGAGDAGDVTIRATDSVEVVNLSKLSSDTFGNGNAGDLNIETGKLSIQNAEVSTGTFENSTGRGGNLSINASNVELIGGSIATATRGQGEGGDIRLQANSLNLSNQGTITSSSEGKGNAGNAGDIFINLSDRLTSNRGIIAATSAQTGGGDINITADDIRLRDSSVISSSVFDSNGGGGNITIKSTIFLALDDSDILANADAGPGGSITINSPGFVANLFARGQAVAVGRNPGDLSRFRNNGQVDISDDFARFAGNNRTDISTASVSNTSGPATFPNVEQIRAVASLPSDLVDPEDLIDRRCAPSSSTKTSRFTITGRGGLPPNPNDPLMYQDELVDWVTLENPEETSSSKASNTNSTPSHPQQLVEAQGWVIGEDGKVMLTASASTATPGNSGLGYPSCEENQATTD</sequence>
<evidence type="ECO:0000256" key="1">
    <source>
        <dbReference type="SAM" id="MobiDB-lite"/>
    </source>
</evidence>
<dbReference type="SUPFAM" id="SSF51126">
    <property type="entry name" value="Pectin lyase-like"/>
    <property type="match status" value="3"/>
</dbReference>
<feature type="compositionally biased region" description="Polar residues" evidence="1">
    <location>
        <begin position="1372"/>
        <end position="1381"/>
    </location>
</feature>